<evidence type="ECO:0000313" key="8">
    <source>
        <dbReference type="Proteomes" id="UP000036932"/>
    </source>
</evidence>
<keyword evidence="2" id="KW-0479">Metal-binding</keyword>
<dbReference type="PROSITE" id="PS51296">
    <property type="entry name" value="RIESKE"/>
    <property type="match status" value="1"/>
</dbReference>
<dbReference type="Gene3D" id="3.50.50.60">
    <property type="entry name" value="FAD/NAD(P)-binding domain"/>
    <property type="match status" value="1"/>
</dbReference>
<dbReference type="InterPro" id="IPR036188">
    <property type="entry name" value="FAD/NAD-bd_sf"/>
</dbReference>
<dbReference type="InterPro" id="IPR017941">
    <property type="entry name" value="Rieske_2Fe-2S"/>
</dbReference>
<comment type="caution">
    <text evidence="7">The sequence shown here is derived from an EMBL/GenBank/DDBJ whole genome shotgun (WGS) entry which is preliminary data.</text>
</comment>
<dbReference type="InterPro" id="IPR036922">
    <property type="entry name" value="Rieske_2Fe-2S_sf"/>
</dbReference>
<dbReference type="Pfam" id="PF00355">
    <property type="entry name" value="Rieske"/>
    <property type="match status" value="1"/>
</dbReference>
<dbReference type="Proteomes" id="UP000036932">
    <property type="component" value="Unassembled WGS sequence"/>
</dbReference>
<sequence>MNPSNSSHQELPQYPESLWLSTTNLPSFPRLAEDIETDVAIVGAGITGITTAYLLAKAGKDVVLIEAGQILNGTTGHTTAKVTAQHGLIYHELMSHFGEEKARLYYEANREAIEFIRDIIGGEEDKFGLKLEDAHIYAQQDNKYLSKLEDEIKAYEKLGIPGEWLDSLPLPIPTLGAIKMPGQYQFHPIQYLKHLLEQFQKLGGRIYESTTMDEKAETDGPITLLTKRGGHRVTCNHAVSASHFPFIDGKGLFFTRLHVERSYAIAVKPETAYPGGMFLSVDEPSRSLRSASYNGEELVIVGGENHPTGRSICTHQHYENLEVFAGNLLGASAIPFRWSTQDLITLDKVPYIGPITSHQDRIFVATGFRKWGMTTGTLAANIICDQILEKDNRYADVFSPSRFKADPSVKTFIVQNAMVAKDFVAGKVEMSHADISELKAGEGAVVRHNGQRAGAYKDDKGNLHLVDTTCTHLGCEVEWNEGERSWDCPCHGSRYRYTGEVIEGPAIEPLKQLDPES</sequence>
<dbReference type="GO" id="GO:0004497">
    <property type="term" value="F:monooxygenase activity"/>
    <property type="evidence" value="ECO:0007669"/>
    <property type="project" value="UniProtKB-ARBA"/>
</dbReference>
<dbReference type="InterPro" id="IPR005805">
    <property type="entry name" value="Rieske_Fe-S_prot_C"/>
</dbReference>
<accession>A0A0M1N2C4</accession>
<dbReference type="CDD" id="cd03477">
    <property type="entry name" value="Rieske_YhfW_C"/>
    <property type="match status" value="1"/>
</dbReference>
<evidence type="ECO:0000256" key="4">
    <source>
        <dbReference type="ARBA" id="ARBA00023014"/>
    </source>
</evidence>
<dbReference type="GO" id="GO:0016020">
    <property type="term" value="C:membrane"/>
    <property type="evidence" value="ECO:0007669"/>
    <property type="project" value="InterPro"/>
</dbReference>
<dbReference type="GO" id="GO:0046872">
    <property type="term" value="F:metal ion binding"/>
    <property type="evidence" value="ECO:0007669"/>
    <property type="project" value="UniProtKB-KW"/>
</dbReference>
<dbReference type="GO" id="GO:0051537">
    <property type="term" value="F:2 iron, 2 sulfur cluster binding"/>
    <property type="evidence" value="ECO:0007669"/>
    <property type="project" value="UniProtKB-KW"/>
</dbReference>
<evidence type="ECO:0000256" key="5">
    <source>
        <dbReference type="ARBA" id="ARBA00023157"/>
    </source>
</evidence>
<dbReference type="AlphaFoldDB" id="A0A0M1N2C4"/>
<evidence type="ECO:0000313" key="7">
    <source>
        <dbReference type="EMBL" id="KOR76180.1"/>
    </source>
</evidence>
<keyword evidence="3" id="KW-0408">Iron</keyword>
<dbReference type="OrthoDB" id="9767869at2"/>
<feature type="domain" description="Rieske" evidence="6">
    <location>
        <begin position="430"/>
        <end position="517"/>
    </location>
</feature>
<dbReference type="GO" id="GO:0005737">
    <property type="term" value="C:cytoplasm"/>
    <property type="evidence" value="ECO:0007669"/>
    <property type="project" value="TreeGrafter"/>
</dbReference>
<dbReference type="Pfam" id="PF01266">
    <property type="entry name" value="DAO"/>
    <property type="match status" value="1"/>
</dbReference>
<dbReference type="FunFam" id="2.102.10.10:FF:000014">
    <property type="entry name" value="Oxidoreductase, FAD dependent"/>
    <property type="match status" value="1"/>
</dbReference>
<name>A0A0M1N2C4_9BACL</name>
<protein>
    <submittedName>
        <fullName evidence="7">(2Fe-2S)-binding protein</fullName>
    </submittedName>
</protein>
<dbReference type="Gene3D" id="3.30.9.10">
    <property type="entry name" value="D-Amino Acid Oxidase, subunit A, domain 2"/>
    <property type="match status" value="1"/>
</dbReference>
<dbReference type="PRINTS" id="PR00162">
    <property type="entry name" value="RIESKE"/>
</dbReference>
<keyword evidence="1" id="KW-0001">2Fe-2S</keyword>
<reference evidence="8" key="1">
    <citation type="submission" date="2015-08" db="EMBL/GenBank/DDBJ databases">
        <title>Genome sequencing project for genomic taxonomy and phylogenomics of Bacillus-like bacteria.</title>
        <authorList>
            <person name="Liu B."/>
            <person name="Wang J."/>
            <person name="Zhu Y."/>
            <person name="Liu G."/>
            <person name="Chen Q."/>
            <person name="Chen Z."/>
            <person name="Lan J."/>
            <person name="Che J."/>
            <person name="Ge C."/>
            <person name="Shi H."/>
            <person name="Pan Z."/>
            <person name="Liu X."/>
        </authorList>
    </citation>
    <scope>NUCLEOTIDE SEQUENCE [LARGE SCALE GENOMIC DNA]</scope>
    <source>
        <strain evidence="8">FJAT-22460</strain>
    </source>
</reference>
<dbReference type="PANTHER" id="PTHR13847:SF274">
    <property type="entry name" value="RIESKE 2FE-2S IRON-SULFUR PROTEIN YHFW-RELATED"/>
    <property type="match status" value="1"/>
</dbReference>
<dbReference type="InterPro" id="IPR006076">
    <property type="entry name" value="FAD-dep_OxRdtase"/>
</dbReference>
<dbReference type="Gene3D" id="2.102.10.10">
    <property type="entry name" value="Rieske [2Fe-2S] iron-sulphur domain"/>
    <property type="match status" value="1"/>
</dbReference>
<proteinExistence type="predicted"/>
<keyword evidence="4" id="KW-0411">Iron-sulfur</keyword>
<dbReference type="PANTHER" id="PTHR13847">
    <property type="entry name" value="SARCOSINE DEHYDROGENASE-RELATED"/>
    <property type="match status" value="1"/>
</dbReference>
<dbReference type="GO" id="GO:0016705">
    <property type="term" value="F:oxidoreductase activity, acting on paired donors, with incorporation or reduction of molecular oxygen"/>
    <property type="evidence" value="ECO:0007669"/>
    <property type="project" value="UniProtKB-ARBA"/>
</dbReference>
<dbReference type="SUPFAM" id="SSF50022">
    <property type="entry name" value="ISP domain"/>
    <property type="match status" value="1"/>
</dbReference>
<gene>
    <name evidence="7" type="ORF">AM231_26505</name>
</gene>
<keyword evidence="8" id="KW-1185">Reference proteome</keyword>
<dbReference type="InterPro" id="IPR038010">
    <property type="entry name" value="YhfW_C"/>
</dbReference>
<evidence type="ECO:0000259" key="6">
    <source>
        <dbReference type="PROSITE" id="PS51296"/>
    </source>
</evidence>
<evidence type="ECO:0000256" key="2">
    <source>
        <dbReference type="ARBA" id="ARBA00022723"/>
    </source>
</evidence>
<organism evidence="7 8">
    <name type="scientific">Paenibacillus solani</name>
    <dbReference type="NCBI Taxonomy" id="1705565"/>
    <lineage>
        <taxon>Bacteria</taxon>
        <taxon>Bacillati</taxon>
        <taxon>Bacillota</taxon>
        <taxon>Bacilli</taxon>
        <taxon>Bacillales</taxon>
        <taxon>Paenibacillaceae</taxon>
        <taxon>Paenibacillus</taxon>
    </lineage>
</organism>
<keyword evidence="5" id="KW-1015">Disulfide bond</keyword>
<dbReference type="PATRIC" id="fig|1705565.3.peg.1513"/>
<evidence type="ECO:0000256" key="3">
    <source>
        <dbReference type="ARBA" id="ARBA00023004"/>
    </source>
</evidence>
<evidence type="ECO:0000256" key="1">
    <source>
        <dbReference type="ARBA" id="ARBA00022714"/>
    </source>
</evidence>
<dbReference type="RefSeq" id="WP_053491076.1">
    <property type="nucleotide sequence ID" value="NZ_LIUT01000008.1"/>
</dbReference>
<dbReference type="EMBL" id="LIUT01000008">
    <property type="protein sequence ID" value="KOR76180.1"/>
    <property type="molecule type" value="Genomic_DNA"/>
</dbReference>
<dbReference type="SUPFAM" id="SSF51971">
    <property type="entry name" value="Nucleotide-binding domain"/>
    <property type="match status" value="1"/>
</dbReference>